<dbReference type="AlphaFoldDB" id="A0A518I4P0"/>
<gene>
    <name evidence="1" type="ORF">Enr17x_00830</name>
</gene>
<dbReference type="KEGG" id="gfm:Enr17x_00830"/>
<reference evidence="1 2" key="1">
    <citation type="submission" date="2019-03" db="EMBL/GenBank/DDBJ databases">
        <title>Deep-cultivation of Planctomycetes and their phenomic and genomic characterization uncovers novel biology.</title>
        <authorList>
            <person name="Wiegand S."/>
            <person name="Jogler M."/>
            <person name="Boedeker C."/>
            <person name="Pinto D."/>
            <person name="Vollmers J."/>
            <person name="Rivas-Marin E."/>
            <person name="Kohn T."/>
            <person name="Peeters S.H."/>
            <person name="Heuer A."/>
            <person name="Rast P."/>
            <person name="Oberbeckmann S."/>
            <person name="Bunk B."/>
            <person name="Jeske O."/>
            <person name="Meyerdierks A."/>
            <person name="Storesund J.E."/>
            <person name="Kallscheuer N."/>
            <person name="Luecker S."/>
            <person name="Lage O.M."/>
            <person name="Pohl T."/>
            <person name="Merkel B.J."/>
            <person name="Hornburger P."/>
            <person name="Mueller R.-W."/>
            <person name="Bruemmer F."/>
            <person name="Labrenz M."/>
            <person name="Spormann A.M."/>
            <person name="Op den Camp H."/>
            <person name="Overmann J."/>
            <person name="Amann R."/>
            <person name="Jetten M.S.M."/>
            <person name="Mascher T."/>
            <person name="Medema M.H."/>
            <person name="Devos D.P."/>
            <person name="Kaster A.-K."/>
            <person name="Ovreas L."/>
            <person name="Rohde M."/>
            <person name="Galperin M.Y."/>
            <person name="Jogler C."/>
        </authorList>
    </citation>
    <scope>NUCLEOTIDE SEQUENCE [LARGE SCALE GENOMIC DNA]</scope>
    <source>
        <strain evidence="1 2">Enr17</strain>
    </source>
</reference>
<protein>
    <submittedName>
        <fullName evidence="1">Uncharacterized protein</fullName>
    </submittedName>
</protein>
<organism evidence="1 2">
    <name type="scientific">Gimesia fumaroli</name>
    <dbReference type="NCBI Taxonomy" id="2527976"/>
    <lineage>
        <taxon>Bacteria</taxon>
        <taxon>Pseudomonadati</taxon>
        <taxon>Planctomycetota</taxon>
        <taxon>Planctomycetia</taxon>
        <taxon>Planctomycetales</taxon>
        <taxon>Planctomycetaceae</taxon>
        <taxon>Gimesia</taxon>
    </lineage>
</organism>
<dbReference type="EMBL" id="CP037452">
    <property type="protein sequence ID" value="QDV48074.1"/>
    <property type="molecule type" value="Genomic_DNA"/>
</dbReference>
<sequence>MLSQTEVDCVFTETADYRRLISALNFFIPEVLVEIYPEWKYRALDDLVPRKARRTGEWEAMLFGLCYLMTNQRLVPVYLRVQIQESMDRVNWFECRVGEQGPHGMLTRTNRTLEKQLMRLQGQEDQIDWAYWVTYGEKL</sequence>
<name>A0A518I4P0_9PLAN</name>
<dbReference type="Proteomes" id="UP000318313">
    <property type="component" value="Chromosome"/>
</dbReference>
<keyword evidence="2" id="KW-1185">Reference proteome</keyword>
<evidence type="ECO:0000313" key="1">
    <source>
        <dbReference type="EMBL" id="QDV48074.1"/>
    </source>
</evidence>
<proteinExistence type="predicted"/>
<accession>A0A518I4P0</accession>
<evidence type="ECO:0000313" key="2">
    <source>
        <dbReference type="Proteomes" id="UP000318313"/>
    </source>
</evidence>